<reference evidence="3 4" key="1">
    <citation type="submission" date="2021-10" db="EMBL/GenBank/DDBJ databases">
        <title>Anaerobic single-cell dispensing facilitates the cultivation of human gut bacteria.</title>
        <authorList>
            <person name="Afrizal A."/>
        </authorList>
    </citation>
    <scope>NUCLEOTIDE SEQUENCE [LARGE SCALE GENOMIC DNA]</scope>
    <source>
        <strain evidence="3 4">CLA-AA-H232</strain>
    </source>
</reference>
<proteinExistence type="predicted"/>
<dbReference type="InterPro" id="IPR043128">
    <property type="entry name" value="Rev_trsase/Diguanyl_cyclase"/>
</dbReference>
<sequence length="387" mass="43707">MGKLKKFIMNKIEKVNVQVSMLTCGLIIFSCLVIYLVTSGVMISMLADAYNERANLTFTTIESHFDSRLFTEDVPDGVYGAALSYLSAVKDNMAISEIFVVRKDKNGDFQYILDTKNDKINTVINNEKITGKIEKEINDLYTTHYADAGAFYASLDGFRYLNFYPIMDGGTVKAVACIGIDANRVYIFKIILRVIVIILILLCCLISVRFSMAIFKRISNPLYQDMSNTDTLTGLKNKNSFTVDMHNIESGNQSRYAIVTIDLNGLKNINDSRGHQMGDIYIQNGADAIRKAMEGTDFIGYRVGGDEFSVVLKDCDIDMVKNFADRIARMADSINRGGIKTSMSIGYAKFDAGKDRNFSMTMERADAMMYENKRLYYKTKNLKRREE</sequence>
<keyword evidence="1" id="KW-1133">Transmembrane helix</keyword>
<dbReference type="Gene3D" id="3.30.70.270">
    <property type="match status" value="1"/>
</dbReference>
<dbReference type="InterPro" id="IPR050469">
    <property type="entry name" value="Diguanylate_Cyclase"/>
</dbReference>
<dbReference type="GO" id="GO:0005886">
    <property type="term" value="C:plasma membrane"/>
    <property type="evidence" value="ECO:0007669"/>
    <property type="project" value="TreeGrafter"/>
</dbReference>
<dbReference type="Pfam" id="PF00990">
    <property type="entry name" value="GGDEF"/>
    <property type="match status" value="1"/>
</dbReference>
<dbReference type="AlphaFoldDB" id="A0AAE3DWR0"/>
<dbReference type="InterPro" id="IPR000160">
    <property type="entry name" value="GGDEF_dom"/>
</dbReference>
<dbReference type="PANTHER" id="PTHR45138:SF23">
    <property type="entry name" value="SIGNALING PROTEIN"/>
    <property type="match status" value="1"/>
</dbReference>
<dbReference type="SUPFAM" id="SSF55073">
    <property type="entry name" value="Nucleotide cyclase"/>
    <property type="match status" value="1"/>
</dbReference>
<dbReference type="InterPro" id="IPR029787">
    <property type="entry name" value="Nucleotide_cyclase"/>
</dbReference>
<evidence type="ECO:0000313" key="3">
    <source>
        <dbReference type="EMBL" id="MCC2209479.1"/>
    </source>
</evidence>
<evidence type="ECO:0000259" key="2">
    <source>
        <dbReference type="PROSITE" id="PS50887"/>
    </source>
</evidence>
<dbReference type="GO" id="GO:0043709">
    <property type="term" value="P:cell adhesion involved in single-species biofilm formation"/>
    <property type="evidence" value="ECO:0007669"/>
    <property type="project" value="TreeGrafter"/>
</dbReference>
<dbReference type="PROSITE" id="PS50887">
    <property type="entry name" value="GGDEF"/>
    <property type="match status" value="1"/>
</dbReference>
<dbReference type="CDD" id="cd01949">
    <property type="entry name" value="GGDEF"/>
    <property type="match status" value="1"/>
</dbReference>
<dbReference type="GO" id="GO:1902201">
    <property type="term" value="P:negative regulation of bacterial-type flagellum-dependent cell motility"/>
    <property type="evidence" value="ECO:0007669"/>
    <property type="project" value="TreeGrafter"/>
</dbReference>
<dbReference type="PANTHER" id="PTHR45138">
    <property type="entry name" value="REGULATORY COMPONENTS OF SENSORY TRANSDUCTION SYSTEM"/>
    <property type="match status" value="1"/>
</dbReference>
<keyword evidence="4" id="KW-1185">Reference proteome</keyword>
<dbReference type="GO" id="GO:0052621">
    <property type="term" value="F:diguanylate cyclase activity"/>
    <property type="evidence" value="ECO:0007669"/>
    <property type="project" value="TreeGrafter"/>
</dbReference>
<evidence type="ECO:0000313" key="4">
    <source>
        <dbReference type="Proteomes" id="UP001198242"/>
    </source>
</evidence>
<feature type="transmembrane region" description="Helical" evidence="1">
    <location>
        <begin position="21"/>
        <end position="47"/>
    </location>
</feature>
<feature type="transmembrane region" description="Helical" evidence="1">
    <location>
        <begin position="186"/>
        <end position="208"/>
    </location>
</feature>
<dbReference type="SMART" id="SM00267">
    <property type="entry name" value="GGDEF"/>
    <property type="match status" value="1"/>
</dbReference>
<dbReference type="PROSITE" id="PS51257">
    <property type="entry name" value="PROKAR_LIPOPROTEIN"/>
    <property type="match status" value="1"/>
</dbReference>
<gene>
    <name evidence="3" type="ORF">LKE05_01550</name>
</gene>
<dbReference type="EMBL" id="JAJEQM010000002">
    <property type="protein sequence ID" value="MCC2209479.1"/>
    <property type="molecule type" value="Genomic_DNA"/>
</dbReference>
<keyword evidence="1" id="KW-0472">Membrane</keyword>
<dbReference type="NCBIfam" id="TIGR00254">
    <property type="entry name" value="GGDEF"/>
    <property type="match status" value="1"/>
</dbReference>
<dbReference type="Proteomes" id="UP001198242">
    <property type="component" value="Unassembled WGS sequence"/>
</dbReference>
<evidence type="ECO:0000256" key="1">
    <source>
        <dbReference type="SAM" id="Phobius"/>
    </source>
</evidence>
<dbReference type="RefSeq" id="WP_308455715.1">
    <property type="nucleotide sequence ID" value="NZ_JAJEQM010000002.1"/>
</dbReference>
<organism evidence="3 4">
    <name type="scientific">Hominilimicola fabiformis</name>
    <dbReference type="NCBI Taxonomy" id="2885356"/>
    <lineage>
        <taxon>Bacteria</taxon>
        <taxon>Bacillati</taxon>
        <taxon>Bacillota</taxon>
        <taxon>Clostridia</taxon>
        <taxon>Eubacteriales</taxon>
        <taxon>Oscillospiraceae</taxon>
        <taxon>Hominilimicola</taxon>
    </lineage>
</organism>
<feature type="domain" description="GGDEF" evidence="2">
    <location>
        <begin position="254"/>
        <end position="387"/>
    </location>
</feature>
<name>A0AAE3DWR0_9FIRM</name>
<accession>A0AAE3DWR0</accession>
<comment type="caution">
    <text evidence="3">The sequence shown here is derived from an EMBL/GenBank/DDBJ whole genome shotgun (WGS) entry which is preliminary data.</text>
</comment>
<protein>
    <submittedName>
        <fullName evidence="3">GGDEF domain-containing protein</fullName>
    </submittedName>
</protein>
<keyword evidence="1" id="KW-0812">Transmembrane</keyword>